<gene>
    <name evidence="1" type="ORF">SAMN05216188_13060</name>
</gene>
<keyword evidence="2" id="KW-1185">Reference proteome</keyword>
<proteinExistence type="predicted"/>
<sequence>MRNIGILAGLLRGEEVSMPLSTMVCHQISTAEDAQA</sequence>
<evidence type="ECO:0000313" key="1">
    <source>
        <dbReference type="EMBL" id="SES28557.1"/>
    </source>
</evidence>
<dbReference type="STRING" id="402600.SAMN05216188_13060"/>
<evidence type="ECO:0000313" key="2">
    <source>
        <dbReference type="Proteomes" id="UP000199352"/>
    </source>
</evidence>
<dbReference type="Proteomes" id="UP000199352">
    <property type="component" value="Unassembled WGS sequence"/>
</dbReference>
<name>A0A1H9W4C7_9PSEU</name>
<reference evidence="2" key="1">
    <citation type="submission" date="2016-10" db="EMBL/GenBank/DDBJ databases">
        <authorList>
            <person name="Varghese N."/>
            <person name="Submissions S."/>
        </authorList>
    </citation>
    <scope>NUCLEOTIDE SEQUENCE [LARGE SCALE GENOMIC DNA]</scope>
    <source>
        <strain evidence="2">CGMCC 4.3525</strain>
    </source>
</reference>
<dbReference type="AlphaFoldDB" id="A0A1H9W4C7"/>
<dbReference type="EMBL" id="FOFR01000030">
    <property type="protein sequence ID" value="SES28557.1"/>
    <property type="molecule type" value="Genomic_DNA"/>
</dbReference>
<organism evidence="1 2">
    <name type="scientific">Lentzea xinjiangensis</name>
    <dbReference type="NCBI Taxonomy" id="402600"/>
    <lineage>
        <taxon>Bacteria</taxon>
        <taxon>Bacillati</taxon>
        <taxon>Actinomycetota</taxon>
        <taxon>Actinomycetes</taxon>
        <taxon>Pseudonocardiales</taxon>
        <taxon>Pseudonocardiaceae</taxon>
        <taxon>Lentzea</taxon>
    </lineage>
</organism>
<protein>
    <submittedName>
        <fullName evidence="1">Uncharacterized protein</fullName>
    </submittedName>
</protein>
<accession>A0A1H9W4C7</accession>